<evidence type="ECO:0000313" key="1">
    <source>
        <dbReference type="EMBL" id="CAF4156276.1"/>
    </source>
</evidence>
<reference evidence="1" key="1">
    <citation type="submission" date="2021-02" db="EMBL/GenBank/DDBJ databases">
        <authorList>
            <person name="Nowell W R."/>
        </authorList>
    </citation>
    <scope>NUCLEOTIDE SEQUENCE</scope>
</reference>
<evidence type="ECO:0000313" key="2">
    <source>
        <dbReference type="Proteomes" id="UP000663823"/>
    </source>
</evidence>
<accession>A0A819YZ45</accession>
<sequence length="13" mass="1511">MKMEQTLSTSKLN</sequence>
<dbReference type="EMBL" id="CAJOAX010015568">
    <property type="protein sequence ID" value="CAF4156276.1"/>
    <property type="molecule type" value="Genomic_DNA"/>
</dbReference>
<feature type="non-terminal residue" evidence="1">
    <location>
        <position position="1"/>
    </location>
</feature>
<gene>
    <name evidence="1" type="ORF">OTI717_LOCUS36486</name>
</gene>
<organism evidence="1 2">
    <name type="scientific">Rotaria sordida</name>
    <dbReference type="NCBI Taxonomy" id="392033"/>
    <lineage>
        <taxon>Eukaryota</taxon>
        <taxon>Metazoa</taxon>
        <taxon>Spiralia</taxon>
        <taxon>Gnathifera</taxon>
        <taxon>Rotifera</taxon>
        <taxon>Eurotatoria</taxon>
        <taxon>Bdelloidea</taxon>
        <taxon>Philodinida</taxon>
        <taxon>Philodinidae</taxon>
        <taxon>Rotaria</taxon>
    </lineage>
</organism>
<protein>
    <submittedName>
        <fullName evidence="1">Uncharacterized protein</fullName>
    </submittedName>
</protein>
<proteinExistence type="predicted"/>
<comment type="caution">
    <text evidence="1">The sequence shown here is derived from an EMBL/GenBank/DDBJ whole genome shotgun (WGS) entry which is preliminary data.</text>
</comment>
<dbReference type="Proteomes" id="UP000663823">
    <property type="component" value="Unassembled WGS sequence"/>
</dbReference>
<name>A0A819YZ45_9BILA</name>